<protein>
    <submittedName>
        <fullName evidence="2">Uncharacterized protein</fullName>
    </submittedName>
</protein>
<feature type="region of interest" description="Disordered" evidence="1">
    <location>
        <begin position="63"/>
        <end position="83"/>
    </location>
</feature>
<dbReference type="AlphaFoldDB" id="A0A7W8EAP0"/>
<dbReference type="EMBL" id="JACHIO010000014">
    <property type="protein sequence ID" value="MBB5064997.1"/>
    <property type="molecule type" value="Genomic_DNA"/>
</dbReference>
<dbReference type="Proteomes" id="UP000584867">
    <property type="component" value="Unassembled WGS sequence"/>
</dbReference>
<accession>A0A7W8EAP0</accession>
<gene>
    <name evidence="2" type="ORF">HDF15_003360</name>
</gene>
<name>A0A7W8EAP0_9BACT</name>
<evidence type="ECO:0000256" key="1">
    <source>
        <dbReference type="SAM" id="MobiDB-lite"/>
    </source>
</evidence>
<dbReference type="RefSeq" id="WP_184257356.1">
    <property type="nucleotide sequence ID" value="NZ_JACHIO010000014.1"/>
</dbReference>
<feature type="compositionally biased region" description="Polar residues" evidence="1">
    <location>
        <begin position="68"/>
        <end position="83"/>
    </location>
</feature>
<proteinExistence type="predicted"/>
<evidence type="ECO:0000313" key="2">
    <source>
        <dbReference type="EMBL" id="MBB5064997.1"/>
    </source>
</evidence>
<evidence type="ECO:0000313" key="3">
    <source>
        <dbReference type="Proteomes" id="UP000584867"/>
    </source>
</evidence>
<feature type="region of interest" description="Disordered" evidence="1">
    <location>
        <begin position="1"/>
        <end position="25"/>
    </location>
</feature>
<sequence length="83" mass="9134">MKKRELDPLAPRPALDFSKGVRGKHHARMQQGTNVVLIAPDLLETFPDSEAVNEALRSLKKIAERTTKPASRSTPKRSTALAS</sequence>
<comment type="caution">
    <text evidence="2">The sequence shown here is derived from an EMBL/GenBank/DDBJ whole genome shotgun (WGS) entry which is preliminary data.</text>
</comment>
<organism evidence="2 3">
    <name type="scientific">Granulicella mallensis</name>
    <dbReference type="NCBI Taxonomy" id="940614"/>
    <lineage>
        <taxon>Bacteria</taxon>
        <taxon>Pseudomonadati</taxon>
        <taxon>Acidobacteriota</taxon>
        <taxon>Terriglobia</taxon>
        <taxon>Terriglobales</taxon>
        <taxon>Acidobacteriaceae</taxon>
        <taxon>Granulicella</taxon>
    </lineage>
</organism>
<reference evidence="2 3" key="1">
    <citation type="submission" date="2020-08" db="EMBL/GenBank/DDBJ databases">
        <title>Genomic Encyclopedia of Type Strains, Phase IV (KMG-V): Genome sequencing to study the core and pangenomes of soil and plant-associated prokaryotes.</title>
        <authorList>
            <person name="Whitman W."/>
        </authorList>
    </citation>
    <scope>NUCLEOTIDE SEQUENCE [LARGE SCALE GENOMIC DNA]</scope>
    <source>
        <strain evidence="2 3">X5P3</strain>
    </source>
</reference>